<proteinExistence type="predicted"/>
<keyword evidence="1" id="KW-0378">Hydrolase</keyword>
<reference evidence="1" key="1">
    <citation type="submission" date="2021-04" db="EMBL/GenBank/DDBJ databases">
        <title>The genome sequence of Ideonella sp. 4Y11.</title>
        <authorList>
            <person name="Liu Y."/>
        </authorList>
    </citation>
    <scope>NUCLEOTIDE SEQUENCE</scope>
    <source>
        <strain evidence="1">4Y11</strain>
    </source>
</reference>
<dbReference type="RefSeq" id="WP_210803062.1">
    <property type="nucleotide sequence ID" value="NZ_JAGQDE010000014.1"/>
</dbReference>
<comment type="caution">
    <text evidence="1">The sequence shown here is derived from an EMBL/GenBank/DDBJ whole genome shotgun (WGS) entry which is preliminary data.</text>
</comment>
<dbReference type="Proteomes" id="UP000678374">
    <property type="component" value="Unassembled WGS sequence"/>
</dbReference>
<dbReference type="EMBL" id="JAGQDE010000014">
    <property type="protein sequence ID" value="MBQ0960386.1"/>
    <property type="molecule type" value="Genomic_DNA"/>
</dbReference>
<sequence length="287" mass="32099">MIATLALAGALFFDDFSQADRQALVQSGWTLRDKIGHPGIVGARWDAGHIELVADPQQPNNRLLRLHAATDGTPEGSYQTQLCRAPKTLWGTTSARIRFSDQPHTGADGDAVIQAFFQVSPLRFDYDPLFSELDWEYLPNGGWGATETRLYGIAWQTVRLEPWDAHNLSTEVKRSFGDRWTQLTVQSTPQGSRWFVDGRQVAWHAGRTVPRQAMSLAFSHWFSPSGLLPVSAGAPRHYSFDVDWVLHLPDQSASPQAMRQRVQALRRAGVAQQDNLPPPEQPARCDF</sequence>
<organism evidence="1 2">
    <name type="scientific">Ideonella aquatica</name>
    <dbReference type="NCBI Taxonomy" id="2824119"/>
    <lineage>
        <taxon>Bacteria</taxon>
        <taxon>Pseudomonadati</taxon>
        <taxon>Pseudomonadota</taxon>
        <taxon>Betaproteobacteria</taxon>
        <taxon>Burkholderiales</taxon>
        <taxon>Sphaerotilaceae</taxon>
        <taxon>Ideonella</taxon>
    </lineage>
</organism>
<dbReference type="AlphaFoldDB" id="A0A941BH06"/>
<evidence type="ECO:0000313" key="2">
    <source>
        <dbReference type="Proteomes" id="UP000678374"/>
    </source>
</evidence>
<dbReference type="SUPFAM" id="SSF49899">
    <property type="entry name" value="Concanavalin A-like lectins/glucanases"/>
    <property type="match status" value="1"/>
</dbReference>
<dbReference type="Gene3D" id="2.60.120.200">
    <property type="match status" value="1"/>
</dbReference>
<gene>
    <name evidence="1" type="ORF">KAK06_15635</name>
</gene>
<keyword evidence="2" id="KW-1185">Reference proteome</keyword>
<dbReference type="CDD" id="cd00413">
    <property type="entry name" value="Glyco_hydrolase_16"/>
    <property type="match status" value="1"/>
</dbReference>
<name>A0A941BH06_9BURK</name>
<accession>A0A941BH06</accession>
<dbReference type="GO" id="GO:0016787">
    <property type="term" value="F:hydrolase activity"/>
    <property type="evidence" value="ECO:0007669"/>
    <property type="project" value="UniProtKB-KW"/>
</dbReference>
<protein>
    <submittedName>
        <fullName evidence="1">Glycoside hydrolase family 16 protein</fullName>
    </submittedName>
</protein>
<dbReference type="InterPro" id="IPR013320">
    <property type="entry name" value="ConA-like_dom_sf"/>
</dbReference>
<evidence type="ECO:0000313" key="1">
    <source>
        <dbReference type="EMBL" id="MBQ0960386.1"/>
    </source>
</evidence>